<proteinExistence type="predicted"/>
<evidence type="ECO:0000313" key="1">
    <source>
        <dbReference type="EMBL" id="CAL1711459.1"/>
    </source>
</evidence>
<dbReference type="Proteomes" id="UP001497453">
    <property type="component" value="Chromosome 6"/>
</dbReference>
<protein>
    <submittedName>
        <fullName evidence="1">Uncharacterized protein</fullName>
    </submittedName>
</protein>
<evidence type="ECO:0000313" key="2">
    <source>
        <dbReference type="Proteomes" id="UP001497453"/>
    </source>
</evidence>
<dbReference type="EMBL" id="OZ037949">
    <property type="protein sequence ID" value="CAL1711459.1"/>
    <property type="molecule type" value="Genomic_DNA"/>
</dbReference>
<reference evidence="2" key="1">
    <citation type="submission" date="2024-04" db="EMBL/GenBank/DDBJ databases">
        <authorList>
            <person name="Shaw F."/>
            <person name="Minotto A."/>
        </authorList>
    </citation>
    <scope>NUCLEOTIDE SEQUENCE [LARGE SCALE GENOMIC DNA]</scope>
</reference>
<sequence length="85" mass="9267">MAAVTPEEQAALPSEAESGCLSTVANAEYRTSLDFGYLSEKNVWKSASRPQVHAPAFKDTPLTPIHENCGIASEICRTIDWWIGT</sequence>
<gene>
    <name evidence="1" type="ORF">GFSPODELE1_LOCUS8354</name>
</gene>
<organism evidence="1 2">
    <name type="scientific">Somion occarium</name>
    <dbReference type="NCBI Taxonomy" id="3059160"/>
    <lineage>
        <taxon>Eukaryota</taxon>
        <taxon>Fungi</taxon>
        <taxon>Dikarya</taxon>
        <taxon>Basidiomycota</taxon>
        <taxon>Agaricomycotina</taxon>
        <taxon>Agaricomycetes</taxon>
        <taxon>Polyporales</taxon>
        <taxon>Cerrenaceae</taxon>
        <taxon>Somion</taxon>
    </lineage>
</organism>
<accession>A0ABP1DXX8</accession>
<keyword evidence="2" id="KW-1185">Reference proteome</keyword>
<name>A0ABP1DXX8_9APHY</name>